<sequence>MIFSSLNSTNDFSLCPSAIRRAVEYLKTTDFFHMEPGDYPIEGNLMYVKVFDQTSIPFEDTRPEIHHHYADVQYWPEGEDLAGITPNPGTYTVAEAHESDDLYFLEGIQNESFIHCLPGCIAVYFPWDVHRPSVAYEGKPITYRKVVVKVHMDLMKNSI</sequence>
<dbReference type="Proteomes" id="UP000095651">
    <property type="component" value="Unassembled WGS sequence"/>
</dbReference>
<reference evidence="1 3" key="1">
    <citation type="submission" date="2015-09" db="EMBL/GenBank/DDBJ databases">
        <authorList>
            <consortium name="Pathogen Informatics"/>
        </authorList>
    </citation>
    <scope>NUCLEOTIDE SEQUENCE [LARGE SCALE GENOMIC DNA]</scope>
    <source>
        <strain evidence="1 3">2789STDY5608850</strain>
    </source>
</reference>
<dbReference type="AlphaFoldDB" id="A0A174M877"/>
<dbReference type="InterPro" id="IPR037012">
    <property type="entry name" value="NanQ/TabA/YiaL_sf"/>
</dbReference>
<evidence type="ECO:0000313" key="3">
    <source>
        <dbReference type="Proteomes" id="UP000095651"/>
    </source>
</evidence>
<dbReference type="GO" id="GO:0005829">
    <property type="term" value="C:cytosol"/>
    <property type="evidence" value="ECO:0007669"/>
    <property type="project" value="TreeGrafter"/>
</dbReference>
<dbReference type="PANTHER" id="PTHR34986">
    <property type="entry name" value="EVOLVED BETA-GALACTOSIDASE SUBUNIT BETA"/>
    <property type="match status" value="1"/>
</dbReference>
<dbReference type="RefSeq" id="WP_055660199.1">
    <property type="nucleotide sequence ID" value="NZ_CABIXC010000025.1"/>
</dbReference>
<protein>
    <submittedName>
        <fullName evidence="1">Uncharacterized protein, YhcH/YjgK/YiaL family</fullName>
    </submittedName>
    <submittedName>
        <fullName evidence="2">YhcH/YjgK/YiaL family protein</fullName>
    </submittedName>
</protein>
<dbReference type="InterPro" id="IPR004375">
    <property type="entry name" value="NanQ/TabA/YiaL"/>
</dbReference>
<dbReference type="Gene3D" id="2.60.120.370">
    <property type="entry name" value="YhcH/YjgK/YiaL"/>
    <property type="match status" value="1"/>
</dbReference>
<evidence type="ECO:0000313" key="2">
    <source>
        <dbReference type="EMBL" id="RGM01188.1"/>
    </source>
</evidence>
<evidence type="ECO:0000313" key="1">
    <source>
        <dbReference type="EMBL" id="CUP32573.1"/>
    </source>
</evidence>
<dbReference type="Pfam" id="PF04074">
    <property type="entry name" value="DUF386"/>
    <property type="match status" value="1"/>
</dbReference>
<dbReference type="EMBL" id="QSSQ01000023">
    <property type="protein sequence ID" value="RGM01188.1"/>
    <property type="molecule type" value="Genomic_DNA"/>
</dbReference>
<dbReference type="PANTHER" id="PTHR34986:SF1">
    <property type="entry name" value="PROTEIN YIAL"/>
    <property type="match status" value="1"/>
</dbReference>
<evidence type="ECO:0000313" key="4">
    <source>
        <dbReference type="Proteomes" id="UP000261257"/>
    </source>
</evidence>
<dbReference type="NCBIfam" id="TIGR00022">
    <property type="entry name" value="YhcH/YjgK/YiaL family protein"/>
    <property type="match status" value="1"/>
</dbReference>
<name>A0A174M877_9FIRM</name>
<gene>
    <name evidence="1" type="primary">tabA_4</name>
    <name evidence="2" type="ORF">DXC39_19640</name>
    <name evidence="1" type="ORF">ERS852407_05605</name>
</gene>
<dbReference type="SUPFAM" id="SSF51197">
    <property type="entry name" value="Clavaminate synthase-like"/>
    <property type="match status" value="1"/>
</dbReference>
<organism evidence="1 3">
    <name type="scientific">Hungatella hathewayi</name>
    <dbReference type="NCBI Taxonomy" id="154046"/>
    <lineage>
        <taxon>Bacteria</taxon>
        <taxon>Bacillati</taxon>
        <taxon>Bacillota</taxon>
        <taxon>Clostridia</taxon>
        <taxon>Lachnospirales</taxon>
        <taxon>Lachnospiraceae</taxon>
        <taxon>Hungatella</taxon>
    </lineage>
</organism>
<dbReference type="EMBL" id="CYZE01000025">
    <property type="protein sequence ID" value="CUP32573.1"/>
    <property type="molecule type" value="Genomic_DNA"/>
</dbReference>
<reference evidence="2 4" key="2">
    <citation type="submission" date="2018-08" db="EMBL/GenBank/DDBJ databases">
        <title>A genome reference for cultivated species of the human gut microbiota.</title>
        <authorList>
            <person name="Zou Y."/>
            <person name="Xue W."/>
            <person name="Luo G."/>
        </authorList>
    </citation>
    <scope>NUCLEOTIDE SEQUENCE [LARGE SCALE GENOMIC DNA]</scope>
    <source>
        <strain evidence="2 4">TF05-11AC</strain>
    </source>
</reference>
<dbReference type="Proteomes" id="UP000261257">
    <property type="component" value="Unassembled WGS sequence"/>
</dbReference>
<accession>A0A174M877</accession>
<proteinExistence type="predicted"/>